<reference evidence="5 6" key="1">
    <citation type="submission" date="2024-02" db="EMBL/GenBank/DDBJ databases">
        <title>De novo assembly and annotation of 12 fungi associated with fruit tree decline syndrome in Ontario, Canada.</title>
        <authorList>
            <person name="Sulman M."/>
            <person name="Ellouze W."/>
            <person name="Ilyukhin E."/>
        </authorList>
    </citation>
    <scope>NUCLEOTIDE SEQUENCE [LARGE SCALE GENOMIC DNA]</scope>
    <source>
        <strain evidence="5 6">M169</strain>
    </source>
</reference>
<dbReference type="Pfam" id="PF00106">
    <property type="entry name" value="adh_short"/>
    <property type="match status" value="1"/>
</dbReference>
<dbReference type="PROSITE" id="PS00061">
    <property type="entry name" value="ADH_SHORT"/>
    <property type="match status" value="1"/>
</dbReference>
<evidence type="ECO:0000256" key="4">
    <source>
        <dbReference type="RuleBase" id="RU000363"/>
    </source>
</evidence>
<organism evidence="5 6">
    <name type="scientific">Diaporthe eres</name>
    <name type="common">Phomopsis oblonga</name>
    <dbReference type="NCBI Taxonomy" id="83184"/>
    <lineage>
        <taxon>Eukaryota</taxon>
        <taxon>Fungi</taxon>
        <taxon>Dikarya</taxon>
        <taxon>Ascomycota</taxon>
        <taxon>Pezizomycotina</taxon>
        <taxon>Sordariomycetes</taxon>
        <taxon>Sordariomycetidae</taxon>
        <taxon>Diaporthales</taxon>
        <taxon>Diaporthaceae</taxon>
        <taxon>Diaporthe</taxon>
        <taxon>Diaporthe eres species complex</taxon>
    </lineage>
</organism>
<comment type="caution">
    <text evidence="5">The sequence shown here is derived from an EMBL/GenBank/DDBJ whole genome shotgun (WGS) entry which is preliminary data.</text>
</comment>
<dbReference type="PANTHER" id="PTHR44169:SF6">
    <property type="entry name" value="NADPH-DEPENDENT 1-ACYLDIHYDROXYACETONE PHOSPHATE REDUCTASE"/>
    <property type="match status" value="1"/>
</dbReference>
<proteinExistence type="inferred from homology"/>
<evidence type="ECO:0000256" key="2">
    <source>
        <dbReference type="ARBA" id="ARBA00022857"/>
    </source>
</evidence>
<dbReference type="PANTHER" id="PTHR44169">
    <property type="entry name" value="NADPH-DEPENDENT 1-ACYLDIHYDROXYACETONE PHOSPHATE REDUCTASE"/>
    <property type="match status" value="1"/>
</dbReference>
<dbReference type="SUPFAM" id="SSF51735">
    <property type="entry name" value="NAD(P)-binding Rossmann-fold domains"/>
    <property type="match status" value="1"/>
</dbReference>
<dbReference type="PRINTS" id="PR00081">
    <property type="entry name" value="GDHRDH"/>
</dbReference>
<dbReference type="InterPro" id="IPR002347">
    <property type="entry name" value="SDR_fam"/>
</dbReference>
<accession>A0ABR1P232</accession>
<evidence type="ECO:0000256" key="3">
    <source>
        <dbReference type="ARBA" id="ARBA00023002"/>
    </source>
</evidence>
<gene>
    <name evidence="5" type="ORF">SLS63_008706</name>
</gene>
<dbReference type="PRINTS" id="PR00080">
    <property type="entry name" value="SDRFAMILY"/>
</dbReference>
<dbReference type="Proteomes" id="UP001430848">
    <property type="component" value="Unassembled WGS sequence"/>
</dbReference>
<keyword evidence="3" id="KW-0560">Oxidoreductase</keyword>
<keyword evidence="6" id="KW-1185">Reference proteome</keyword>
<keyword evidence="2" id="KW-0521">NADP</keyword>
<dbReference type="EMBL" id="JAKNSF020000057">
    <property type="protein sequence ID" value="KAK7724449.1"/>
    <property type="molecule type" value="Genomic_DNA"/>
</dbReference>
<sequence>MSKSDSSKKTVLITGCSDGGIGAALARSFRDRGFHVFATLRNTAKAGSLAESDDVDILELEVTSRESIDRCAETVSKYTCGRGLDVLVNNAGADYVVPLLDTSVDEGRRLFDLNVWSILSMSQAFAPLLIQAHGTICNISSIAGVMPLAWSGIYSSSKIAAKQIGETLRVELAPLGVRVVTVMCGAVHTPIHDKAGELTLPEGSYYRGAHEIINNQRKGLMKPGSQQVDVTARNIVADVVGGSNGVIWRGGTATLSRYLTWLLPTGLLERVVNGNRGLAQVKRADGEK</sequence>
<evidence type="ECO:0000256" key="1">
    <source>
        <dbReference type="ARBA" id="ARBA00006484"/>
    </source>
</evidence>
<name>A0ABR1P232_DIAER</name>
<evidence type="ECO:0000313" key="6">
    <source>
        <dbReference type="Proteomes" id="UP001430848"/>
    </source>
</evidence>
<evidence type="ECO:0008006" key="7">
    <source>
        <dbReference type="Google" id="ProtNLM"/>
    </source>
</evidence>
<dbReference type="InterPro" id="IPR020904">
    <property type="entry name" value="Sc_DH/Rdtase_CS"/>
</dbReference>
<dbReference type="InterPro" id="IPR036291">
    <property type="entry name" value="NAD(P)-bd_dom_sf"/>
</dbReference>
<comment type="similarity">
    <text evidence="1 4">Belongs to the short-chain dehydrogenases/reductases (SDR) family.</text>
</comment>
<dbReference type="Gene3D" id="3.40.50.720">
    <property type="entry name" value="NAD(P)-binding Rossmann-like Domain"/>
    <property type="match status" value="1"/>
</dbReference>
<protein>
    <recommendedName>
        <fullName evidence="7">NADPH-dependent 1-acyldihydroxyacetone phosphate reductase</fullName>
    </recommendedName>
</protein>
<evidence type="ECO:0000313" key="5">
    <source>
        <dbReference type="EMBL" id="KAK7724449.1"/>
    </source>
</evidence>